<feature type="domain" description="Response regulatory" evidence="8">
    <location>
        <begin position="3"/>
        <end position="116"/>
    </location>
</feature>
<evidence type="ECO:0000313" key="10">
    <source>
        <dbReference type="EMBL" id="GGS53302.1"/>
    </source>
</evidence>
<comment type="caution">
    <text evidence="10">The sequence shown here is derived from an EMBL/GenBank/DDBJ whole genome shotgun (WGS) entry which is preliminary data.</text>
</comment>
<dbReference type="SUPFAM" id="SSF46894">
    <property type="entry name" value="C-terminal effector domain of the bipartite response regulators"/>
    <property type="match status" value="1"/>
</dbReference>
<dbReference type="SUPFAM" id="SSF52172">
    <property type="entry name" value="CheY-like"/>
    <property type="match status" value="1"/>
</dbReference>
<dbReference type="PROSITE" id="PS51755">
    <property type="entry name" value="OMPR_PHOB"/>
    <property type="match status" value="1"/>
</dbReference>
<dbReference type="GO" id="GO:0006355">
    <property type="term" value="P:regulation of DNA-templated transcription"/>
    <property type="evidence" value="ECO:0007669"/>
    <property type="project" value="InterPro"/>
</dbReference>
<keyword evidence="4 7" id="KW-0238">DNA-binding</keyword>
<dbReference type="Proteomes" id="UP000653493">
    <property type="component" value="Unassembled WGS sequence"/>
</dbReference>
<dbReference type="EMBL" id="BMSL01000017">
    <property type="protein sequence ID" value="GGS53302.1"/>
    <property type="molecule type" value="Genomic_DNA"/>
</dbReference>
<protein>
    <submittedName>
        <fullName evidence="10">DNA-binding response regulator</fullName>
    </submittedName>
</protein>
<evidence type="ECO:0000256" key="7">
    <source>
        <dbReference type="PROSITE-ProRule" id="PRU01091"/>
    </source>
</evidence>
<dbReference type="PANTHER" id="PTHR48111:SF21">
    <property type="entry name" value="DNA-BINDING DUAL MASTER TRANSCRIPTIONAL REGULATOR RPAA"/>
    <property type="match status" value="1"/>
</dbReference>
<keyword evidence="3" id="KW-0805">Transcription regulation</keyword>
<dbReference type="CDD" id="cd17574">
    <property type="entry name" value="REC_OmpR"/>
    <property type="match status" value="1"/>
</dbReference>
<dbReference type="InterPro" id="IPR001867">
    <property type="entry name" value="OmpR/PhoB-type_DNA-bd"/>
</dbReference>
<evidence type="ECO:0000256" key="6">
    <source>
        <dbReference type="PROSITE-ProRule" id="PRU00169"/>
    </source>
</evidence>
<organism evidence="10 11">
    <name type="scientific">Streptomyces griseoviridis</name>
    <dbReference type="NCBI Taxonomy" id="45398"/>
    <lineage>
        <taxon>Bacteria</taxon>
        <taxon>Bacillati</taxon>
        <taxon>Actinomycetota</taxon>
        <taxon>Actinomycetes</taxon>
        <taxon>Kitasatosporales</taxon>
        <taxon>Streptomycetaceae</taxon>
        <taxon>Streptomyces</taxon>
    </lineage>
</organism>
<keyword evidence="1 6" id="KW-0597">Phosphoprotein</keyword>
<feature type="domain" description="OmpR/PhoB-type" evidence="9">
    <location>
        <begin position="127"/>
        <end position="226"/>
    </location>
</feature>
<dbReference type="Pfam" id="PF00486">
    <property type="entry name" value="Trans_reg_C"/>
    <property type="match status" value="1"/>
</dbReference>
<dbReference type="AlphaFoldDB" id="A0A918LHW4"/>
<dbReference type="PANTHER" id="PTHR48111">
    <property type="entry name" value="REGULATOR OF RPOS"/>
    <property type="match status" value="1"/>
</dbReference>
<evidence type="ECO:0000256" key="2">
    <source>
        <dbReference type="ARBA" id="ARBA00023012"/>
    </source>
</evidence>
<evidence type="ECO:0000259" key="9">
    <source>
        <dbReference type="PROSITE" id="PS51755"/>
    </source>
</evidence>
<name>A0A918LHW4_STRGD</name>
<reference evidence="10" key="2">
    <citation type="submission" date="2020-09" db="EMBL/GenBank/DDBJ databases">
        <authorList>
            <person name="Sun Q."/>
            <person name="Ohkuma M."/>
        </authorList>
    </citation>
    <scope>NUCLEOTIDE SEQUENCE</scope>
    <source>
        <strain evidence="10">JCM 4234</strain>
    </source>
</reference>
<dbReference type="InterPro" id="IPR039420">
    <property type="entry name" value="WalR-like"/>
</dbReference>
<dbReference type="SMART" id="SM00862">
    <property type="entry name" value="Trans_reg_C"/>
    <property type="match status" value="1"/>
</dbReference>
<dbReference type="Pfam" id="PF00072">
    <property type="entry name" value="Response_reg"/>
    <property type="match status" value="1"/>
</dbReference>
<gene>
    <name evidence="10" type="ORF">GCM10010238_48400</name>
</gene>
<dbReference type="GO" id="GO:0032993">
    <property type="term" value="C:protein-DNA complex"/>
    <property type="evidence" value="ECO:0007669"/>
    <property type="project" value="TreeGrafter"/>
</dbReference>
<evidence type="ECO:0000313" key="11">
    <source>
        <dbReference type="Proteomes" id="UP000653493"/>
    </source>
</evidence>
<dbReference type="InterPro" id="IPR016032">
    <property type="entry name" value="Sig_transdc_resp-reg_C-effctor"/>
</dbReference>
<evidence type="ECO:0000259" key="8">
    <source>
        <dbReference type="PROSITE" id="PS50110"/>
    </source>
</evidence>
<dbReference type="InterPro" id="IPR011006">
    <property type="entry name" value="CheY-like_superfamily"/>
</dbReference>
<dbReference type="GO" id="GO:0005829">
    <property type="term" value="C:cytosol"/>
    <property type="evidence" value="ECO:0007669"/>
    <property type="project" value="TreeGrafter"/>
</dbReference>
<evidence type="ECO:0000256" key="5">
    <source>
        <dbReference type="ARBA" id="ARBA00023163"/>
    </source>
</evidence>
<dbReference type="Gene3D" id="1.10.10.10">
    <property type="entry name" value="Winged helix-like DNA-binding domain superfamily/Winged helix DNA-binding domain"/>
    <property type="match status" value="1"/>
</dbReference>
<dbReference type="PROSITE" id="PS50110">
    <property type="entry name" value="RESPONSE_REGULATORY"/>
    <property type="match status" value="1"/>
</dbReference>
<evidence type="ECO:0000256" key="1">
    <source>
        <dbReference type="ARBA" id="ARBA00022553"/>
    </source>
</evidence>
<sequence>MARVLLIDNDPALCDEVRQALLPLGVEAFVAPTGERGLESFRHCRPDLVMLDTDLPDICGMDVCRGIRSTSAVPVLFLSARDDDGLVIAGLEAGADRYLVKPVAARVLRSHVATVLRHPGRTRPDRVPAERHGDLVIDRVGAEVTLRGRRVRLAPSERTLLFTLSAAPDRVFSRADLMAVVGEAGAGANPRTVDSCVKRLRLKLGESRWAPGFIETVRGRGYRFRVPQDGDASR</sequence>
<evidence type="ECO:0000256" key="3">
    <source>
        <dbReference type="ARBA" id="ARBA00023015"/>
    </source>
</evidence>
<dbReference type="InterPro" id="IPR036388">
    <property type="entry name" value="WH-like_DNA-bd_sf"/>
</dbReference>
<reference evidence="10" key="1">
    <citation type="journal article" date="2014" name="Int. J. Syst. Evol. Microbiol.">
        <title>Complete genome sequence of Corynebacterium casei LMG S-19264T (=DSM 44701T), isolated from a smear-ripened cheese.</title>
        <authorList>
            <consortium name="US DOE Joint Genome Institute (JGI-PGF)"/>
            <person name="Walter F."/>
            <person name="Albersmeier A."/>
            <person name="Kalinowski J."/>
            <person name="Ruckert C."/>
        </authorList>
    </citation>
    <scope>NUCLEOTIDE SEQUENCE</scope>
    <source>
        <strain evidence="10">JCM 4234</strain>
    </source>
</reference>
<evidence type="ECO:0000256" key="4">
    <source>
        <dbReference type="ARBA" id="ARBA00023125"/>
    </source>
</evidence>
<keyword evidence="2" id="KW-0902">Two-component regulatory system</keyword>
<accession>A0A918LHW4</accession>
<dbReference type="GO" id="GO:0000976">
    <property type="term" value="F:transcription cis-regulatory region binding"/>
    <property type="evidence" value="ECO:0007669"/>
    <property type="project" value="TreeGrafter"/>
</dbReference>
<dbReference type="Gene3D" id="3.40.50.2300">
    <property type="match status" value="1"/>
</dbReference>
<dbReference type="GO" id="GO:0000156">
    <property type="term" value="F:phosphorelay response regulator activity"/>
    <property type="evidence" value="ECO:0007669"/>
    <property type="project" value="TreeGrafter"/>
</dbReference>
<dbReference type="InterPro" id="IPR001789">
    <property type="entry name" value="Sig_transdc_resp-reg_receiver"/>
</dbReference>
<dbReference type="SMART" id="SM00448">
    <property type="entry name" value="REC"/>
    <property type="match status" value="1"/>
</dbReference>
<feature type="modified residue" description="4-aspartylphosphate" evidence="6">
    <location>
        <position position="52"/>
    </location>
</feature>
<proteinExistence type="predicted"/>
<keyword evidence="11" id="KW-1185">Reference proteome</keyword>
<keyword evidence="5" id="KW-0804">Transcription</keyword>
<feature type="DNA-binding region" description="OmpR/PhoB-type" evidence="7">
    <location>
        <begin position="127"/>
        <end position="226"/>
    </location>
</feature>
<dbReference type="CDD" id="cd00383">
    <property type="entry name" value="trans_reg_C"/>
    <property type="match status" value="1"/>
</dbReference>